<dbReference type="EMBL" id="JOJP01000001">
    <property type="protein sequence ID" value="KEI71693.1"/>
    <property type="molecule type" value="Genomic_DNA"/>
</dbReference>
<feature type="signal peptide" evidence="1">
    <location>
        <begin position="1"/>
        <end position="19"/>
    </location>
</feature>
<organism evidence="2 3">
    <name type="scientific">Endozoicomonas elysicola</name>
    <dbReference type="NCBI Taxonomy" id="305900"/>
    <lineage>
        <taxon>Bacteria</taxon>
        <taxon>Pseudomonadati</taxon>
        <taxon>Pseudomonadota</taxon>
        <taxon>Gammaproteobacteria</taxon>
        <taxon>Oceanospirillales</taxon>
        <taxon>Endozoicomonadaceae</taxon>
        <taxon>Endozoicomonas</taxon>
    </lineage>
</organism>
<dbReference type="AlphaFoldDB" id="A0A081KC17"/>
<evidence type="ECO:0000313" key="2">
    <source>
        <dbReference type="EMBL" id="KEI71693.1"/>
    </source>
</evidence>
<comment type="caution">
    <text evidence="2">The sequence shown here is derived from an EMBL/GenBank/DDBJ whole genome shotgun (WGS) entry which is preliminary data.</text>
</comment>
<sequence length="285" mass="32558">MILLGSGLFTLSVMSSSSAKTSVYTIDDDHQTIAVKQSTLVMKPNVARSNKDLIEQALQYGMLADAYQKSAQGMITEGYRYQLRQLYLTWLPKALETPGQTIELANESILRQWNDLLDQAEYPDSQKVQWIDMLNGLLTEWSDKHQKQAFSLTSQETILSKFNNKLGECSQHLSKPASHDLKQTACHSMGNITRQTTNQEGSSETLNSAMKTTTYRYIENLEKVESLPYYKTYLESRTAFNSILRERMDTGYSYQQLAQILQLAGIDYPIIYQHIRELSLRHPGF</sequence>
<name>A0A081KC17_9GAMM</name>
<gene>
    <name evidence="2" type="ORF">GV64_13950</name>
</gene>
<keyword evidence="1" id="KW-0732">Signal</keyword>
<evidence type="ECO:0000256" key="1">
    <source>
        <dbReference type="SAM" id="SignalP"/>
    </source>
</evidence>
<reference evidence="2 3" key="1">
    <citation type="submission" date="2014-06" db="EMBL/GenBank/DDBJ databases">
        <title>Whole Genome Sequences of Three Symbiotic Endozoicomonas Bacteria.</title>
        <authorList>
            <person name="Neave M.J."/>
            <person name="Apprill A."/>
            <person name="Voolstra C.R."/>
        </authorList>
    </citation>
    <scope>NUCLEOTIDE SEQUENCE [LARGE SCALE GENOMIC DNA]</scope>
    <source>
        <strain evidence="2 3">DSM 22380</strain>
    </source>
</reference>
<accession>A0A081KC17</accession>
<proteinExistence type="predicted"/>
<evidence type="ECO:0000313" key="3">
    <source>
        <dbReference type="Proteomes" id="UP000027997"/>
    </source>
</evidence>
<protein>
    <submittedName>
        <fullName evidence="2">Uncharacterized protein</fullName>
    </submittedName>
</protein>
<keyword evidence="3" id="KW-1185">Reference proteome</keyword>
<feature type="chain" id="PRO_5001758767" evidence="1">
    <location>
        <begin position="20"/>
        <end position="285"/>
    </location>
</feature>
<dbReference type="Proteomes" id="UP000027997">
    <property type="component" value="Unassembled WGS sequence"/>
</dbReference>